<dbReference type="PANTHER" id="PTHR23176">
    <property type="entry name" value="RHO/RAC/CDC GTPASE-ACTIVATING PROTEIN"/>
    <property type="match status" value="1"/>
</dbReference>
<dbReference type="OrthoDB" id="79452at2759"/>
<keyword evidence="4" id="KW-1185">Reference proteome</keyword>
<evidence type="ECO:0000256" key="1">
    <source>
        <dbReference type="ARBA" id="ARBA00022468"/>
    </source>
</evidence>
<dbReference type="GO" id="GO:0005096">
    <property type="term" value="F:GTPase activator activity"/>
    <property type="evidence" value="ECO:0007669"/>
    <property type="project" value="UniProtKB-KW"/>
</dbReference>
<evidence type="ECO:0000259" key="3">
    <source>
        <dbReference type="PROSITE" id="PS50238"/>
    </source>
</evidence>
<evidence type="ECO:0000256" key="2">
    <source>
        <dbReference type="SAM" id="MobiDB-lite"/>
    </source>
</evidence>
<sequence>MIHFDKCCVFCCAESPDYKQRVQSIKDLVRQLPVCNHDTMQTLFKHLRKVIEHGEENRMTTQSVAIVYGPTLLRPEQETWNIAVHMVVPEPDRGAHTAGVREHFRQVERDAGGRASCFSLSLSQRRALPNPAWPCRTQPGSARLGSASLPLKL</sequence>
<dbReference type="AlphaFoldDB" id="A0A6P8T7F3"/>
<name>A0A6P8T7F3_GYMAC</name>
<protein>
    <submittedName>
        <fullName evidence="5">Rho GTPase-activating protein 12-like isoform X1</fullName>
    </submittedName>
</protein>
<dbReference type="Proteomes" id="UP000515161">
    <property type="component" value="Unplaced"/>
</dbReference>
<evidence type="ECO:0000313" key="5">
    <source>
        <dbReference type="RefSeq" id="XP_034053160.1"/>
    </source>
</evidence>
<dbReference type="RefSeq" id="XP_034053160.1">
    <property type="nucleotide sequence ID" value="XM_034197269.1"/>
</dbReference>
<dbReference type="PANTHER" id="PTHR23176:SF107">
    <property type="entry name" value="RHO GTPASE-ACTIVATING PROTEIN 12"/>
    <property type="match status" value="1"/>
</dbReference>
<dbReference type="InterPro" id="IPR008936">
    <property type="entry name" value="Rho_GTPase_activation_prot"/>
</dbReference>
<feature type="domain" description="Rho-GAP" evidence="3">
    <location>
        <begin position="1"/>
        <end position="108"/>
    </location>
</feature>
<dbReference type="Gene3D" id="1.10.555.10">
    <property type="entry name" value="Rho GTPase activation protein"/>
    <property type="match status" value="1"/>
</dbReference>
<dbReference type="InParanoid" id="A0A6P8T7F3"/>
<dbReference type="GeneID" id="117533490"/>
<dbReference type="PROSITE" id="PS50238">
    <property type="entry name" value="RHOGAP"/>
    <property type="match status" value="1"/>
</dbReference>
<organism evidence="4 5">
    <name type="scientific">Gymnodraco acuticeps</name>
    <name type="common">Antarctic dragonfish</name>
    <dbReference type="NCBI Taxonomy" id="8218"/>
    <lineage>
        <taxon>Eukaryota</taxon>
        <taxon>Metazoa</taxon>
        <taxon>Chordata</taxon>
        <taxon>Craniata</taxon>
        <taxon>Vertebrata</taxon>
        <taxon>Euteleostomi</taxon>
        <taxon>Actinopterygii</taxon>
        <taxon>Neopterygii</taxon>
        <taxon>Teleostei</taxon>
        <taxon>Neoteleostei</taxon>
        <taxon>Acanthomorphata</taxon>
        <taxon>Eupercaria</taxon>
        <taxon>Perciformes</taxon>
        <taxon>Notothenioidei</taxon>
        <taxon>Bathydraconidae</taxon>
        <taxon>Gymnodraco</taxon>
    </lineage>
</organism>
<evidence type="ECO:0000313" key="4">
    <source>
        <dbReference type="Proteomes" id="UP000515161"/>
    </source>
</evidence>
<dbReference type="GO" id="GO:0005737">
    <property type="term" value="C:cytoplasm"/>
    <property type="evidence" value="ECO:0007669"/>
    <property type="project" value="TreeGrafter"/>
</dbReference>
<feature type="region of interest" description="Disordered" evidence="2">
    <location>
        <begin position="131"/>
        <end position="153"/>
    </location>
</feature>
<reference evidence="5" key="1">
    <citation type="submission" date="2025-08" db="UniProtKB">
        <authorList>
            <consortium name="RefSeq"/>
        </authorList>
    </citation>
    <scope>IDENTIFICATION</scope>
</reference>
<accession>A0A6P8T7F3</accession>
<dbReference type="InterPro" id="IPR000198">
    <property type="entry name" value="RhoGAP_dom"/>
</dbReference>
<dbReference type="InterPro" id="IPR050729">
    <property type="entry name" value="Rho-GAP"/>
</dbReference>
<gene>
    <name evidence="5" type="primary">LOC117533490</name>
</gene>
<proteinExistence type="predicted"/>
<dbReference type="GO" id="GO:0007165">
    <property type="term" value="P:signal transduction"/>
    <property type="evidence" value="ECO:0007669"/>
    <property type="project" value="InterPro"/>
</dbReference>
<dbReference type="Pfam" id="PF00620">
    <property type="entry name" value="RhoGAP"/>
    <property type="match status" value="1"/>
</dbReference>
<dbReference type="KEGG" id="gacu:117533490"/>
<keyword evidence="1" id="KW-0343">GTPase activation</keyword>
<dbReference type="SUPFAM" id="SSF48350">
    <property type="entry name" value="GTPase activation domain, GAP"/>
    <property type="match status" value="1"/>
</dbReference>